<name>A0ABC9W6L7_GRUJA</name>
<dbReference type="AlphaFoldDB" id="A0ABC9W6L7"/>
<evidence type="ECO:0000313" key="2">
    <source>
        <dbReference type="EMBL" id="GAB0181010.1"/>
    </source>
</evidence>
<feature type="domain" description="Reverse transcriptase" evidence="1">
    <location>
        <begin position="92"/>
        <end position="170"/>
    </location>
</feature>
<evidence type="ECO:0000313" key="3">
    <source>
        <dbReference type="Proteomes" id="UP001623348"/>
    </source>
</evidence>
<organism evidence="2 3">
    <name type="scientific">Grus japonensis</name>
    <name type="common">Japanese crane</name>
    <name type="synonym">Red-crowned crane</name>
    <dbReference type="NCBI Taxonomy" id="30415"/>
    <lineage>
        <taxon>Eukaryota</taxon>
        <taxon>Metazoa</taxon>
        <taxon>Chordata</taxon>
        <taxon>Craniata</taxon>
        <taxon>Vertebrata</taxon>
        <taxon>Euteleostomi</taxon>
        <taxon>Archelosauria</taxon>
        <taxon>Archosauria</taxon>
        <taxon>Dinosauria</taxon>
        <taxon>Saurischia</taxon>
        <taxon>Theropoda</taxon>
        <taxon>Coelurosauria</taxon>
        <taxon>Aves</taxon>
        <taxon>Neognathae</taxon>
        <taxon>Neoaves</taxon>
        <taxon>Gruiformes</taxon>
        <taxon>Gruidae</taxon>
        <taxon>Grus</taxon>
    </lineage>
</organism>
<dbReference type="EMBL" id="BAAFJT010000001">
    <property type="protein sequence ID" value="GAB0181010.1"/>
    <property type="molecule type" value="Genomic_DNA"/>
</dbReference>
<reference evidence="2 3" key="1">
    <citation type="submission" date="2024-06" db="EMBL/GenBank/DDBJ databases">
        <title>The draft genome of Grus japonensis, version 3.</title>
        <authorList>
            <person name="Nabeshima K."/>
            <person name="Suzuki S."/>
            <person name="Onuma M."/>
        </authorList>
    </citation>
    <scope>NUCLEOTIDE SEQUENCE [LARGE SCALE GENOMIC DNA]</scope>
    <source>
        <strain evidence="2 3">451A</strain>
    </source>
</reference>
<keyword evidence="2" id="KW-0649">Protein kinase inhibitor</keyword>
<protein>
    <submittedName>
        <fullName evidence="2">cAMP-dependent protein kinase inhibitor alpha</fullName>
    </submittedName>
</protein>
<gene>
    <name evidence="2" type="ORF">GRJ2_000566300</name>
</gene>
<sequence>MREKRFILQDLRIPNSWIAVPGPGSAYLRDLLTRAPGQYSTLVPIISHLYTSCRITVDELSSTEMPIGAGPLNGQKMELRSFLASGDEVEISDKWCPQWSILGPVLLNIFINDIDSGIECNLSKFADDTKLSGAVDMPEGWDAIQRDLDKLEKWAHVNLMRFNKAKCKVLHLGQGNSTG</sequence>
<accession>A0ABC9W6L7</accession>
<proteinExistence type="predicted"/>
<dbReference type="Pfam" id="PF00078">
    <property type="entry name" value="RVT_1"/>
    <property type="match status" value="1"/>
</dbReference>
<dbReference type="Proteomes" id="UP001623348">
    <property type="component" value="Unassembled WGS sequence"/>
</dbReference>
<dbReference type="InterPro" id="IPR000477">
    <property type="entry name" value="RT_dom"/>
</dbReference>
<dbReference type="GO" id="GO:0004860">
    <property type="term" value="F:protein kinase inhibitor activity"/>
    <property type="evidence" value="ECO:0007669"/>
    <property type="project" value="UniProtKB-KW"/>
</dbReference>
<comment type="caution">
    <text evidence="2">The sequence shown here is derived from an EMBL/GenBank/DDBJ whole genome shotgun (WGS) entry which is preliminary data.</text>
</comment>
<keyword evidence="3" id="KW-1185">Reference proteome</keyword>
<evidence type="ECO:0000259" key="1">
    <source>
        <dbReference type="Pfam" id="PF00078"/>
    </source>
</evidence>
<dbReference type="PANTHER" id="PTHR33332">
    <property type="entry name" value="REVERSE TRANSCRIPTASE DOMAIN-CONTAINING PROTEIN"/>
    <property type="match status" value="1"/>
</dbReference>